<dbReference type="Proteomes" id="UP001181693">
    <property type="component" value="Unassembled WGS sequence"/>
</dbReference>
<organism evidence="1 2">
    <name type="scientific">Pyxicephalus adspersus</name>
    <name type="common">African bullfrog</name>
    <dbReference type="NCBI Taxonomy" id="30357"/>
    <lineage>
        <taxon>Eukaryota</taxon>
        <taxon>Metazoa</taxon>
        <taxon>Chordata</taxon>
        <taxon>Craniata</taxon>
        <taxon>Vertebrata</taxon>
        <taxon>Euteleostomi</taxon>
        <taxon>Amphibia</taxon>
        <taxon>Batrachia</taxon>
        <taxon>Anura</taxon>
        <taxon>Neobatrachia</taxon>
        <taxon>Ranoidea</taxon>
        <taxon>Pyxicephalidae</taxon>
        <taxon>Pyxicephalinae</taxon>
        <taxon>Pyxicephalus</taxon>
    </lineage>
</organism>
<comment type="caution">
    <text evidence="1">The sequence shown here is derived from an EMBL/GenBank/DDBJ whole genome shotgun (WGS) entry which is preliminary data.</text>
</comment>
<evidence type="ECO:0000313" key="2">
    <source>
        <dbReference type="Proteomes" id="UP001181693"/>
    </source>
</evidence>
<dbReference type="EMBL" id="DYDO01000003">
    <property type="protein sequence ID" value="DBA29005.1"/>
    <property type="molecule type" value="Genomic_DNA"/>
</dbReference>
<reference evidence="1" key="1">
    <citation type="thesis" date="2020" institute="ProQuest LLC" country="789 East Eisenhower Parkway, Ann Arbor, MI, USA">
        <title>Comparative Genomics and Chromosome Evolution.</title>
        <authorList>
            <person name="Mudd A.B."/>
        </authorList>
    </citation>
    <scope>NUCLEOTIDE SEQUENCE</scope>
    <source>
        <strain evidence="1">1538</strain>
        <tissue evidence="1">Blood</tissue>
    </source>
</reference>
<accession>A0AAV3AMF6</accession>
<dbReference type="AlphaFoldDB" id="A0AAV3AMF6"/>
<name>A0AAV3AMF6_PYXAD</name>
<keyword evidence="2" id="KW-1185">Reference proteome</keyword>
<proteinExistence type="predicted"/>
<sequence>MWVTKENCEENLQSLQCGGVTPRRLDRSQFCLNYPFIIFRAIRLSTKQLPKKGLLLVTAGSFEMQRTSYASLGNNSISEKKNIV</sequence>
<evidence type="ECO:0000313" key="1">
    <source>
        <dbReference type="EMBL" id="DBA29005.1"/>
    </source>
</evidence>
<protein>
    <submittedName>
        <fullName evidence="1">Uncharacterized protein</fullName>
    </submittedName>
</protein>
<gene>
    <name evidence="1" type="ORF">GDO54_009279</name>
</gene>